<dbReference type="RefSeq" id="WP_137448222.1">
    <property type="nucleotide sequence ID" value="NZ_SZZH01000001.1"/>
</dbReference>
<feature type="transmembrane region" description="Helical" evidence="1">
    <location>
        <begin position="6"/>
        <end position="27"/>
    </location>
</feature>
<evidence type="ECO:0000313" key="3">
    <source>
        <dbReference type="Proteomes" id="UP000306985"/>
    </source>
</evidence>
<organism evidence="2 3">
    <name type="scientific">Nakamurella flava</name>
    <dbReference type="NCBI Taxonomy" id="2576308"/>
    <lineage>
        <taxon>Bacteria</taxon>
        <taxon>Bacillati</taxon>
        <taxon>Actinomycetota</taxon>
        <taxon>Actinomycetes</taxon>
        <taxon>Nakamurellales</taxon>
        <taxon>Nakamurellaceae</taxon>
        <taxon>Nakamurella</taxon>
    </lineage>
</organism>
<dbReference type="Proteomes" id="UP000306985">
    <property type="component" value="Unassembled WGS sequence"/>
</dbReference>
<gene>
    <name evidence="2" type="ORF">FDO65_04470</name>
</gene>
<keyword evidence="1" id="KW-0812">Transmembrane</keyword>
<proteinExistence type="predicted"/>
<sequence>MSTATIVTIYLSLTVIIVLLVIMLVHWRRFRYETDRLKAWQAVYGRTGGKVAIAVGIVALAVLVGAFAAATAGPP</sequence>
<accession>A0A4U6QKV8</accession>
<comment type="caution">
    <text evidence="2">The sequence shown here is derived from an EMBL/GenBank/DDBJ whole genome shotgun (WGS) entry which is preliminary data.</text>
</comment>
<keyword evidence="1" id="KW-0472">Membrane</keyword>
<feature type="transmembrane region" description="Helical" evidence="1">
    <location>
        <begin position="48"/>
        <end position="70"/>
    </location>
</feature>
<evidence type="ECO:0000313" key="2">
    <source>
        <dbReference type="EMBL" id="TKV60919.1"/>
    </source>
</evidence>
<protein>
    <submittedName>
        <fullName evidence="2">Uncharacterized protein</fullName>
    </submittedName>
</protein>
<dbReference type="EMBL" id="SZZH01000001">
    <property type="protein sequence ID" value="TKV60919.1"/>
    <property type="molecule type" value="Genomic_DNA"/>
</dbReference>
<evidence type="ECO:0000256" key="1">
    <source>
        <dbReference type="SAM" id="Phobius"/>
    </source>
</evidence>
<name>A0A4U6QKV8_9ACTN</name>
<dbReference type="AlphaFoldDB" id="A0A4U6QKV8"/>
<reference evidence="2 3" key="1">
    <citation type="submission" date="2019-05" db="EMBL/GenBank/DDBJ databases">
        <title>Nakamurella sp. N5BH11, whole genome shotgun sequence.</title>
        <authorList>
            <person name="Tuo L."/>
        </authorList>
    </citation>
    <scope>NUCLEOTIDE SEQUENCE [LARGE SCALE GENOMIC DNA]</scope>
    <source>
        <strain evidence="2 3">N5BH11</strain>
    </source>
</reference>
<keyword evidence="3" id="KW-1185">Reference proteome</keyword>
<keyword evidence="1" id="KW-1133">Transmembrane helix</keyword>